<evidence type="ECO:0000259" key="9">
    <source>
        <dbReference type="PROSITE" id="PS50928"/>
    </source>
</evidence>
<feature type="domain" description="ABC transmembrane type-1" evidence="9">
    <location>
        <begin position="98"/>
        <end position="289"/>
    </location>
</feature>
<evidence type="ECO:0000256" key="2">
    <source>
        <dbReference type="ARBA" id="ARBA00022448"/>
    </source>
</evidence>
<keyword evidence="4 7" id="KW-0812">Transmembrane</keyword>
<accession>A0ABV8KNH5</accession>
<feature type="transmembrane region" description="Helical" evidence="7">
    <location>
        <begin position="167"/>
        <end position="190"/>
    </location>
</feature>
<sequence length="303" mass="33271">MTAPPVQPVAPAVGTAPRPSRAGAPTDRRKRRRPTRFVVLAVLLVAVLLTVAPLLVVAMNAVKNPADYAGNGPLAAPRSLYFDGIVDFWHRVDFTRKLLNSLVISLTVAVGGVVLSVLNAYALGIGRVRGRMWFLVFFLVANLLPQEALVYPLYYLAKSLYLYDSPLSVIIIFIVVQSAFGTYLLSSVYLEFPTELLDAAEVDGAGRWRTLWRVVVPVSRPTLAVLFTFFFVWTWNEFFLPLIFLVSKDNQTVPVALGVLQGDRMMDATTTSASALIGILPAVIFFLIFQRTLTRGIAAGALK</sequence>
<dbReference type="Pfam" id="PF00528">
    <property type="entry name" value="BPD_transp_1"/>
    <property type="match status" value="1"/>
</dbReference>
<evidence type="ECO:0000256" key="1">
    <source>
        <dbReference type="ARBA" id="ARBA00004651"/>
    </source>
</evidence>
<feature type="transmembrane region" description="Helical" evidence="7">
    <location>
        <begin position="271"/>
        <end position="289"/>
    </location>
</feature>
<feature type="compositionally biased region" description="Low complexity" evidence="8">
    <location>
        <begin position="9"/>
        <end position="25"/>
    </location>
</feature>
<evidence type="ECO:0000256" key="7">
    <source>
        <dbReference type="RuleBase" id="RU363032"/>
    </source>
</evidence>
<evidence type="ECO:0000256" key="5">
    <source>
        <dbReference type="ARBA" id="ARBA00022989"/>
    </source>
</evidence>
<keyword evidence="6 7" id="KW-0472">Membrane</keyword>
<evidence type="ECO:0000256" key="8">
    <source>
        <dbReference type="SAM" id="MobiDB-lite"/>
    </source>
</evidence>
<dbReference type="InterPro" id="IPR035906">
    <property type="entry name" value="MetI-like_sf"/>
</dbReference>
<comment type="similarity">
    <text evidence="7">Belongs to the binding-protein-dependent transport system permease family.</text>
</comment>
<reference evidence="11" key="1">
    <citation type="journal article" date="2019" name="Int. J. Syst. Evol. Microbiol.">
        <title>The Global Catalogue of Microorganisms (GCM) 10K type strain sequencing project: providing services to taxonomists for standard genome sequencing and annotation.</title>
        <authorList>
            <consortium name="The Broad Institute Genomics Platform"/>
            <consortium name="The Broad Institute Genome Sequencing Center for Infectious Disease"/>
            <person name="Wu L."/>
            <person name="Ma J."/>
        </authorList>
    </citation>
    <scope>NUCLEOTIDE SEQUENCE [LARGE SCALE GENOMIC DNA]</scope>
    <source>
        <strain evidence="11">2902at01</strain>
    </source>
</reference>
<evidence type="ECO:0000313" key="11">
    <source>
        <dbReference type="Proteomes" id="UP001595868"/>
    </source>
</evidence>
<name>A0ABV8KNH5_9ACTN</name>
<dbReference type="InterPro" id="IPR000515">
    <property type="entry name" value="MetI-like"/>
</dbReference>
<dbReference type="Proteomes" id="UP001595868">
    <property type="component" value="Unassembled WGS sequence"/>
</dbReference>
<evidence type="ECO:0000313" key="10">
    <source>
        <dbReference type="EMBL" id="MFC4107634.1"/>
    </source>
</evidence>
<organism evidence="10 11">
    <name type="scientific">Micromonospora zhanjiangensis</name>
    <dbReference type="NCBI Taxonomy" id="1522057"/>
    <lineage>
        <taxon>Bacteria</taxon>
        <taxon>Bacillati</taxon>
        <taxon>Actinomycetota</taxon>
        <taxon>Actinomycetes</taxon>
        <taxon>Micromonosporales</taxon>
        <taxon>Micromonosporaceae</taxon>
        <taxon>Micromonospora</taxon>
    </lineage>
</organism>
<gene>
    <name evidence="10" type="ORF">ACFOX0_17100</name>
</gene>
<proteinExistence type="inferred from homology"/>
<comment type="subcellular location">
    <subcellularLocation>
        <location evidence="1 7">Cell membrane</location>
        <topology evidence="1 7">Multi-pass membrane protein</topology>
    </subcellularLocation>
</comment>
<comment type="caution">
    <text evidence="10">The sequence shown here is derived from an EMBL/GenBank/DDBJ whole genome shotgun (WGS) entry which is preliminary data.</text>
</comment>
<evidence type="ECO:0000256" key="4">
    <source>
        <dbReference type="ARBA" id="ARBA00022692"/>
    </source>
</evidence>
<dbReference type="RefSeq" id="WP_377546798.1">
    <property type="nucleotide sequence ID" value="NZ_JBHSBN010000010.1"/>
</dbReference>
<dbReference type="CDD" id="cd06261">
    <property type="entry name" value="TM_PBP2"/>
    <property type="match status" value="1"/>
</dbReference>
<keyword evidence="2 7" id="KW-0813">Transport</keyword>
<dbReference type="EMBL" id="JBHSBN010000010">
    <property type="protein sequence ID" value="MFC4107634.1"/>
    <property type="molecule type" value="Genomic_DNA"/>
</dbReference>
<dbReference type="PROSITE" id="PS50928">
    <property type="entry name" value="ABC_TM1"/>
    <property type="match status" value="1"/>
</dbReference>
<feature type="transmembrane region" description="Helical" evidence="7">
    <location>
        <begin position="133"/>
        <end position="155"/>
    </location>
</feature>
<dbReference type="SUPFAM" id="SSF161098">
    <property type="entry name" value="MetI-like"/>
    <property type="match status" value="1"/>
</dbReference>
<dbReference type="PANTHER" id="PTHR43744">
    <property type="entry name" value="ABC TRANSPORTER PERMEASE PROTEIN MG189-RELATED-RELATED"/>
    <property type="match status" value="1"/>
</dbReference>
<protein>
    <submittedName>
        <fullName evidence="10">Carbohydrate ABC transporter permease</fullName>
    </submittedName>
</protein>
<keyword evidence="3" id="KW-1003">Cell membrane</keyword>
<evidence type="ECO:0000256" key="6">
    <source>
        <dbReference type="ARBA" id="ARBA00023136"/>
    </source>
</evidence>
<feature type="region of interest" description="Disordered" evidence="8">
    <location>
        <begin position="1"/>
        <end position="30"/>
    </location>
</feature>
<feature type="transmembrane region" description="Helical" evidence="7">
    <location>
        <begin position="98"/>
        <end position="121"/>
    </location>
</feature>
<dbReference type="PANTHER" id="PTHR43744:SF8">
    <property type="entry name" value="SN-GLYCEROL-3-PHOSPHATE TRANSPORT SYSTEM PERMEASE PROTEIN UGPE"/>
    <property type="match status" value="1"/>
</dbReference>
<feature type="transmembrane region" description="Helical" evidence="7">
    <location>
        <begin position="211"/>
        <end position="235"/>
    </location>
</feature>
<keyword evidence="11" id="KW-1185">Reference proteome</keyword>
<dbReference type="Gene3D" id="1.10.3720.10">
    <property type="entry name" value="MetI-like"/>
    <property type="match status" value="1"/>
</dbReference>
<feature type="transmembrane region" description="Helical" evidence="7">
    <location>
        <begin position="37"/>
        <end position="59"/>
    </location>
</feature>
<evidence type="ECO:0000256" key="3">
    <source>
        <dbReference type="ARBA" id="ARBA00022475"/>
    </source>
</evidence>
<keyword evidence="5 7" id="KW-1133">Transmembrane helix</keyword>